<dbReference type="UniPathway" id="UPA00060">
    <property type="reaction ID" value="UER00142"/>
</dbReference>
<comment type="function">
    <text evidence="1">Catalyzes the ATP-dependent phosphorylation of thiamine-monophosphate (TMP) to form thiamine-pyrophosphate (TPP), the active form of vitamin B1.</text>
</comment>
<keyword evidence="1" id="KW-0479">Metal-binding</keyword>
<evidence type="ECO:0000256" key="1">
    <source>
        <dbReference type="HAMAP-Rule" id="MF_02128"/>
    </source>
</evidence>
<dbReference type="InterPro" id="IPR036921">
    <property type="entry name" value="PurM-like_N_sf"/>
</dbReference>
<keyword evidence="1 3" id="KW-0808">Transferase</keyword>
<evidence type="ECO:0000313" key="4">
    <source>
        <dbReference type="Proteomes" id="UP000283374"/>
    </source>
</evidence>
<keyword evidence="1" id="KW-0784">Thiamine biosynthesis</keyword>
<comment type="caution">
    <text evidence="3">The sequence shown here is derived from an EMBL/GenBank/DDBJ whole genome shotgun (WGS) entry which is preliminary data.</text>
</comment>
<dbReference type="Gene3D" id="3.30.1330.10">
    <property type="entry name" value="PurM-like, N-terminal domain"/>
    <property type="match status" value="1"/>
</dbReference>
<feature type="binding site" evidence="1">
    <location>
        <position position="30"/>
    </location>
    <ligand>
        <name>Mg(2+)</name>
        <dbReference type="ChEBI" id="CHEBI:18420"/>
        <label>3</label>
    </ligand>
</feature>
<protein>
    <recommendedName>
        <fullName evidence="1">Thiamine-monophosphate kinase</fullName>
        <shortName evidence="1">TMP kinase</shortName>
        <shortName evidence="1">Thiamine-phosphate kinase</shortName>
        <ecNumber evidence="1">2.7.4.16</ecNumber>
    </recommendedName>
</protein>
<dbReference type="HAMAP" id="MF_02128">
    <property type="entry name" value="TMP_kinase"/>
    <property type="match status" value="1"/>
</dbReference>
<gene>
    <name evidence="1" type="primary">thiL</name>
    <name evidence="3" type="ORF">D1825_03370</name>
</gene>
<comment type="caution">
    <text evidence="1">Lacks conserved residue(s) required for the propagation of feature annotation.</text>
</comment>
<feature type="binding site" evidence="1">
    <location>
        <position position="211"/>
    </location>
    <ligand>
        <name>Mg(2+)</name>
        <dbReference type="ChEBI" id="CHEBI:18420"/>
        <label>3</label>
    </ligand>
</feature>
<evidence type="ECO:0000313" key="3">
    <source>
        <dbReference type="EMBL" id="RHA44036.1"/>
    </source>
</evidence>
<accession>A0A413RPV8</accession>
<dbReference type="PANTHER" id="PTHR30270">
    <property type="entry name" value="THIAMINE-MONOPHOSPHATE KINASE"/>
    <property type="match status" value="1"/>
</dbReference>
<feature type="binding site" evidence="1">
    <location>
        <position position="45"/>
    </location>
    <ligand>
        <name>Mg(2+)</name>
        <dbReference type="ChEBI" id="CHEBI:18420"/>
        <label>1</label>
    </ligand>
</feature>
<dbReference type="AlphaFoldDB" id="A0A413RPV8"/>
<comment type="pathway">
    <text evidence="1">Cofactor biosynthesis; thiamine diphosphate biosynthesis; thiamine diphosphate from thiamine phosphate: step 1/1.</text>
</comment>
<keyword evidence="1 3" id="KW-0418">Kinase</keyword>
<dbReference type="NCBIfam" id="TIGR01379">
    <property type="entry name" value="thiL"/>
    <property type="match status" value="1"/>
</dbReference>
<comment type="miscellaneous">
    <text evidence="1">Reaction mechanism of ThiL seems to utilize a direct, inline transfer of the gamma-phosphate of ATP to TMP rather than a phosphorylated enzyme intermediate.</text>
</comment>
<feature type="binding site" evidence="1">
    <location>
        <position position="46"/>
    </location>
    <ligand>
        <name>Mg(2+)</name>
        <dbReference type="ChEBI" id="CHEBI:18420"/>
        <label>2</label>
    </ligand>
</feature>
<feature type="binding site" evidence="1">
    <location>
        <position position="148"/>
    </location>
    <ligand>
        <name>ATP</name>
        <dbReference type="ChEBI" id="CHEBI:30616"/>
    </ligand>
</feature>
<dbReference type="Gene3D" id="3.90.650.10">
    <property type="entry name" value="PurM-like C-terminal domain"/>
    <property type="match status" value="1"/>
</dbReference>
<dbReference type="Proteomes" id="UP000283374">
    <property type="component" value="Unassembled WGS sequence"/>
</dbReference>
<dbReference type="InterPro" id="IPR006283">
    <property type="entry name" value="ThiL-like"/>
</dbReference>
<proteinExistence type="inferred from homology"/>
<dbReference type="EMBL" id="QWKP01000123">
    <property type="protein sequence ID" value="RHA44036.1"/>
    <property type="molecule type" value="Genomic_DNA"/>
</dbReference>
<keyword evidence="1" id="KW-0067">ATP-binding</keyword>
<dbReference type="GO" id="GO:0009228">
    <property type="term" value="P:thiamine biosynthetic process"/>
    <property type="evidence" value="ECO:0007669"/>
    <property type="project" value="UniProtKB-KW"/>
</dbReference>
<feature type="binding site" evidence="1">
    <location>
        <position position="75"/>
    </location>
    <ligand>
        <name>Mg(2+)</name>
        <dbReference type="ChEBI" id="CHEBI:18420"/>
        <label>3</label>
    </ligand>
</feature>
<dbReference type="PANTHER" id="PTHR30270:SF0">
    <property type="entry name" value="THIAMINE-MONOPHOSPHATE KINASE"/>
    <property type="match status" value="1"/>
</dbReference>
<feature type="binding site" evidence="1">
    <location>
        <position position="53"/>
    </location>
    <ligand>
        <name>substrate</name>
    </ligand>
</feature>
<dbReference type="InterPro" id="IPR016188">
    <property type="entry name" value="PurM-like_N"/>
</dbReference>
<organism evidence="3 4">
    <name type="scientific">Cellulomonas rhizosphaerae</name>
    <dbReference type="NCBI Taxonomy" id="2293719"/>
    <lineage>
        <taxon>Bacteria</taxon>
        <taxon>Bacillati</taxon>
        <taxon>Actinomycetota</taxon>
        <taxon>Actinomycetes</taxon>
        <taxon>Micrococcales</taxon>
        <taxon>Cellulomonadaceae</taxon>
        <taxon>Cellulomonas</taxon>
    </lineage>
</organism>
<dbReference type="GO" id="GO:0009229">
    <property type="term" value="P:thiamine diphosphate biosynthetic process"/>
    <property type="evidence" value="ECO:0007669"/>
    <property type="project" value="UniProtKB-UniRule"/>
</dbReference>
<feature type="binding site" evidence="1">
    <location>
        <position position="75"/>
    </location>
    <ligand>
        <name>Mg(2+)</name>
        <dbReference type="ChEBI" id="CHEBI:18420"/>
        <label>4</label>
    </ligand>
</feature>
<feature type="binding site" evidence="1">
    <location>
        <position position="214"/>
    </location>
    <ligand>
        <name>Mg(2+)</name>
        <dbReference type="ChEBI" id="CHEBI:18420"/>
        <label>5</label>
    </ligand>
</feature>
<feature type="binding site" evidence="1">
    <location>
        <position position="266"/>
    </location>
    <ligand>
        <name>substrate</name>
    </ligand>
</feature>
<feature type="binding site" evidence="1">
    <location>
        <begin position="122"/>
        <end position="123"/>
    </location>
    <ligand>
        <name>ATP</name>
        <dbReference type="ChEBI" id="CHEBI:30616"/>
    </ligand>
</feature>
<dbReference type="SUPFAM" id="SSF56042">
    <property type="entry name" value="PurM C-terminal domain-like"/>
    <property type="match status" value="1"/>
</dbReference>
<feature type="domain" description="PurM-like N-terminal" evidence="2">
    <location>
        <begin position="28"/>
        <end position="138"/>
    </location>
</feature>
<dbReference type="Pfam" id="PF00586">
    <property type="entry name" value="AIRS"/>
    <property type="match status" value="1"/>
</dbReference>
<feature type="binding site" evidence="1">
    <location>
        <position position="213"/>
    </location>
    <ligand>
        <name>ATP</name>
        <dbReference type="ChEBI" id="CHEBI:30616"/>
    </ligand>
</feature>
<keyword evidence="1" id="KW-0547">Nucleotide-binding</keyword>
<comment type="catalytic activity">
    <reaction evidence="1">
        <text>thiamine phosphate + ATP = thiamine diphosphate + ADP</text>
        <dbReference type="Rhea" id="RHEA:15913"/>
        <dbReference type="ChEBI" id="CHEBI:30616"/>
        <dbReference type="ChEBI" id="CHEBI:37575"/>
        <dbReference type="ChEBI" id="CHEBI:58937"/>
        <dbReference type="ChEBI" id="CHEBI:456216"/>
        <dbReference type="EC" id="2.7.4.16"/>
    </reaction>
</comment>
<dbReference type="GO" id="GO:0005524">
    <property type="term" value="F:ATP binding"/>
    <property type="evidence" value="ECO:0007669"/>
    <property type="project" value="UniProtKB-UniRule"/>
</dbReference>
<feature type="binding site" evidence="1">
    <location>
        <position position="30"/>
    </location>
    <ligand>
        <name>Mg(2+)</name>
        <dbReference type="ChEBI" id="CHEBI:18420"/>
        <label>4</label>
    </ligand>
</feature>
<feature type="binding site" evidence="1">
    <location>
        <position position="44"/>
    </location>
    <ligand>
        <name>Mg(2+)</name>
        <dbReference type="ChEBI" id="CHEBI:18420"/>
        <label>4</label>
    </ligand>
</feature>
<dbReference type="SUPFAM" id="SSF55326">
    <property type="entry name" value="PurM N-terminal domain-like"/>
    <property type="match status" value="1"/>
</dbReference>
<sequence>MRDLDEDALLARIFPHLPRGASTLVPPGDDAAVVAAPDGRFAVTTDVLVEDRHFRRRWSGGFDVGVRAAVQNLADVAAMGARPTSLVVSLVVPGDLPAQWVEDLARGFGAMCAPLEVGVVGGDLSGGPVVVVAVTAHGDLEGREPVLRGGARDGDVVAHAGVRGRSAAGWALLEEGRADVAPDLVAGYLRPSSPLALGPAAARVGATAMIDVSDGLVRDAGRIGRASGVVLDLVGPSAYGADVAALAAAATALGRDAGDWVMTGGEDHGLLATFPQGRALPEGFRVVGRVRAGEPGVVVEGRAWTGSAGWDHFG</sequence>
<evidence type="ECO:0000259" key="2">
    <source>
        <dbReference type="Pfam" id="PF00586"/>
    </source>
</evidence>
<dbReference type="GO" id="GO:0000287">
    <property type="term" value="F:magnesium ion binding"/>
    <property type="evidence" value="ECO:0007669"/>
    <property type="project" value="UniProtKB-UniRule"/>
</dbReference>
<comment type="similarity">
    <text evidence="1">Belongs to the thiamine-monophosphate kinase family.</text>
</comment>
<dbReference type="PIRSF" id="PIRSF005303">
    <property type="entry name" value="Thiam_monoph_kin"/>
    <property type="match status" value="1"/>
</dbReference>
<name>A0A413RPV8_9CELL</name>
<feature type="binding site" evidence="1">
    <location>
        <position position="123"/>
    </location>
    <ligand>
        <name>Mg(2+)</name>
        <dbReference type="ChEBI" id="CHEBI:18420"/>
        <label>1</label>
    </ligand>
</feature>
<feature type="binding site" evidence="1">
    <location>
        <position position="75"/>
    </location>
    <ligand>
        <name>Mg(2+)</name>
        <dbReference type="ChEBI" id="CHEBI:18420"/>
        <label>2</label>
    </ligand>
</feature>
<dbReference type="EC" id="2.7.4.16" evidence="1"/>
<feature type="binding site" evidence="1">
    <location>
        <position position="310"/>
    </location>
    <ligand>
        <name>substrate</name>
    </ligand>
</feature>
<feature type="binding site" evidence="1">
    <location>
        <position position="46"/>
    </location>
    <ligand>
        <name>Mg(2+)</name>
        <dbReference type="ChEBI" id="CHEBI:18420"/>
        <label>1</label>
    </ligand>
</feature>
<dbReference type="InterPro" id="IPR036676">
    <property type="entry name" value="PurM-like_C_sf"/>
</dbReference>
<dbReference type="CDD" id="cd02194">
    <property type="entry name" value="ThiL"/>
    <property type="match status" value="1"/>
</dbReference>
<dbReference type="OrthoDB" id="9802811at2"/>
<dbReference type="NCBIfam" id="NF004351">
    <property type="entry name" value="PRK05731.1-4"/>
    <property type="match status" value="1"/>
</dbReference>
<keyword evidence="4" id="KW-1185">Reference proteome</keyword>
<reference evidence="3 4" key="1">
    <citation type="submission" date="2018-08" db="EMBL/GenBank/DDBJ databases">
        <title>Cellulomonas rhizosphaerae sp. nov., a novel actinomycete isolated from soil.</title>
        <authorList>
            <person name="Tian Y."/>
        </authorList>
    </citation>
    <scope>NUCLEOTIDE SEQUENCE [LARGE SCALE GENOMIC DNA]</scope>
    <source>
        <strain evidence="3 4">NEAU-TCZ24</strain>
    </source>
</reference>
<keyword evidence="1" id="KW-0460">Magnesium</keyword>
<dbReference type="GO" id="GO:0009030">
    <property type="term" value="F:thiamine-phosphate kinase activity"/>
    <property type="evidence" value="ECO:0007669"/>
    <property type="project" value="UniProtKB-UniRule"/>
</dbReference>